<accession>A0ACC0JRN5</accession>
<evidence type="ECO:0000313" key="2">
    <source>
        <dbReference type="Proteomes" id="UP001064048"/>
    </source>
</evidence>
<protein>
    <submittedName>
        <fullName evidence="1">Uncharacterized protein</fullName>
    </submittedName>
</protein>
<gene>
    <name evidence="1" type="ORF">MSG28_014504</name>
</gene>
<keyword evidence="2" id="KW-1185">Reference proteome</keyword>
<reference evidence="1 2" key="1">
    <citation type="journal article" date="2022" name="Genome Biol. Evol.">
        <title>The Spruce Budworm Genome: Reconstructing the Evolutionary History of Antifreeze Proteins.</title>
        <authorList>
            <person name="Beliveau C."/>
            <person name="Gagne P."/>
            <person name="Picq S."/>
            <person name="Vernygora O."/>
            <person name="Keeling C.I."/>
            <person name="Pinkney K."/>
            <person name="Doucet D."/>
            <person name="Wen F."/>
            <person name="Johnston J.S."/>
            <person name="Maaroufi H."/>
            <person name="Boyle B."/>
            <person name="Laroche J."/>
            <person name="Dewar K."/>
            <person name="Juretic N."/>
            <person name="Blackburn G."/>
            <person name="Nisole A."/>
            <person name="Brunet B."/>
            <person name="Brandao M."/>
            <person name="Lumley L."/>
            <person name="Duan J."/>
            <person name="Quan G."/>
            <person name="Lucarotti C.J."/>
            <person name="Roe A.D."/>
            <person name="Sperling F.A.H."/>
            <person name="Levesque R.C."/>
            <person name="Cusson M."/>
        </authorList>
    </citation>
    <scope>NUCLEOTIDE SEQUENCE [LARGE SCALE GENOMIC DNA]</scope>
    <source>
        <strain evidence="1">Glfc:IPQL:Cfum</strain>
    </source>
</reference>
<dbReference type="Proteomes" id="UP001064048">
    <property type="component" value="Chromosome 26"/>
</dbReference>
<name>A0ACC0JRN5_CHOFU</name>
<comment type="caution">
    <text evidence="1">The sequence shown here is derived from an EMBL/GenBank/DDBJ whole genome shotgun (WGS) entry which is preliminary data.</text>
</comment>
<proteinExistence type="predicted"/>
<evidence type="ECO:0000313" key="1">
    <source>
        <dbReference type="EMBL" id="KAI8426822.1"/>
    </source>
</evidence>
<sequence length="613" mass="67960">MLRNKLYLYGPQDLEIPVDLNFGQHMVQKLWSYGDAVAIINADTGETLTYRDFVQQSVDVALSLTKLGVSRGDVVSICSEKCREFLPTLLGIICSGATFAPADVTCGRATILHRVNLVKPTIMFCSPDGWKNQKETLQSIDSIKTFIVFGDKSEAEGAMTFKEFLTETGDVEDFVAAPVEGWKDLAIILYSSGTTGLPKGIPLTHYNFLAFIINMLDDEAYRGLRILNTREWYYTYGMTFTLCALRAGSTIAYSPQNQCEDLLKAIQKYKLQSVQLAPATIIEMVKSSVLSKYDVSSLVRMVSASTPADAELVNNAKSKFRNLRDVCQVYGMSEVGCLCSEERSTKGTKPGSAGQPSPGSIMKVVDQNTREPLGPNQRGEICIKSPALMQEQMTVGTAIEWRPRISKRSVGRPPTRWTNGLGEAASSSWSKAASNRSNWRFMGRLMSRGYLHSSNRDHMDSEGFMLTGDIGYYDEDAYFYIVNRIKELIKFNSFQVAPAELESVLQQHPQVREAGVVGAPHEKYGQAPLAFVALQPGATITEKELVAYVDTQIVELVNVVKYVRLGWSRLHTRCTVDTQVSARMRLEGGVRFVDALPRGAGAKLDRNALKLMI</sequence>
<organism evidence="1 2">
    <name type="scientific">Choristoneura fumiferana</name>
    <name type="common">Spruce budworm moth</name>
    <name type="synonym">Archips fumiferana</name>
    <dbReference type="NCBI Taxonomy" id="7141"/>
    <lineage>
        <taxon>Eukaryota</taxon>
        <taxon>Metazoa</taxon>
        <taxon>Ecdysozoa</taxon>
        <taxon>Arthropoda</taxon>
        <taxon>Hexapoda</taxon>
        <taxon>Insecta</taxon>
        <taxon>Pterygota</taxon>
        <taxon>Neoptera</taxon>
        <taxon>Endopterygota</taxon>
        <taxon>Lepidoptera</taxon>
        <taxon>Glossata</taxon>
        <taxon>Ditrysia</taxon>
        <taxon>Tortricoidea</taxon>
        <taxon>Tortricidae</taxon>
        <taxon>Tortricinae</taxon>
        <taxon>Choristoneura</taxon>
    </lineage>
</organism>
<dbReference type="EMBL" id="CM046126">
    <property type="protein sequence ID" value="KAI8426822.1"/>
    <property type="molecule type" value="Genomic_DNA"/>
</dbReference>